<keyword evidence="1" id="KW-0813">Transport</keyword>
<proteinExistence type="predicted"/>
<dbReference type="PROSITE" id="PS51379">
    <property type="entry name" value="4FE4S_FER_2"/>
    <property type="match status" value="2"/>
</dbReference>
<keyword evidence="4" id="KW-0249">Electron transport</keyword>
<evidence type="ECO:0000259" key="8">
    <source>
        <dbReference type="PROSITE" id="PS51379"/>
    </source>
</evidence>
<keyword evidence="7" id="KW-1133">Transmembrane helix</keyword>
<protein>
    <submittedName>
        <fullName evidence="9">4Fe-4S binding protein</fullName>
    </submittedName>
</protein>
<evidence type="ECO:0000256" key="6">
    <source>
        <dbReference type="ARBA" id="ARBA00023014"/>
    </source>
</evidence>
<dbReference type="InterPro" id="IPR051684">
    <property type="entry name" value="Electron_Trans/Redox"/>
</dbReference>
<feature type="transmembrane region" description="Helical" evidence="7">
    <location>
        <begin position="83"/>
        <end position="99"/>
    </location>
</feature>
<evidence type="ECO:0000256" key="1">
    <source>
        <dbReference type="ARBA" id="ARBA00022448"/>
    </source>
</evidence>
<dbReference type="Pfam" id="PF12838">
    <property type="entry name" value="Fer4_7"/>
    <property type="match status" value="1"/>
</dbReference>
<dbReference type="GO" id="GO:0005886">
    <property type="term" value="C:plasma membrane"/>
    <property type="evidence" value="ECO:0007669"/>
    <property type="project" value="TreeGrafter"/>
</dbReference>
<evidence type="ECO:0000313" key="10">
    <source>
        <dbReference type="Proteomes" id="UP000253490"/>
    </source>
</evidence>
<sequence>MKYLIATVRILFLGLFLFLIIMGKPMLWLGVFAISLIAALFFGRVYCGYICPMNTLMIPTESLSKKLKIQTDKTPDWLKSTKFSVIALIASVVIVIIAQKVLHKNIPILPVWIALAVIVTLKYKPAVFHNLVCPFGVLQKSFGKSSKLCTIVNEENCIGCKICEKTCPSNAILVVAENKKASIDTSLCFQCTSCQQVCPKDAIHYERVKTSSEVS</sequence>
<feature type="domain" description="4Fe-4S ferredoxin-type" evidence="8">
    <location>
        <begin position="148"/>
        <end position="177"/>
    </location>
</feature>
<keyword evidence="10" id="KW-1185">Reference proteome</keyword>
<evidence type="ECO:0000313" key="9">
    <source>
        <dbReference type="EMBL" id="RBP63299.1"/>
    </source>
</evidence>
<keyword evidence="3" id="KW-0479">Metal-binding</keyword>
<evidence type="ECO:0000256" key="2">
    <source>
        <dbReference type="ARBA" id="ARBA00022485"/>
    </source>
</evidence>
<dbReference type="AlphaFoldDB" id="A0A366I4Y2"/>
<dbReference type="EMBL" id="QNRX01000010">
    <property type="protein sequence ID" value="RBP63299.1"/>
    <property type="molecule type" value="Genomic_DNA"/>
</dbReference>
<keyword evidence="7" id="KW-0472">Membrane</keyword>
<feature type="transmembrane region" description="Helical" evidence="7">
    <location>
        <begin position="5"/>
        <end position="22"/>
    </location>
</feature>
<evidence type="ECO:0000256" key="4">
    <source>
        <dbReference type="ARBA" id="ARBA00022982"/>
    </source>
</evidence>
<feature type="transmembrane region" description="Helical" evidence="7">
    <location>
        <begin position="105"/>
        <end position="121"/>
    </location>
</feature>
<dbReference type="Pfam" id="PF12801">
    <property type="entry name" value="Fer4_5"/>
    <property type="match status" value="2"/>
</dbReference>
<keyword evidence="7" id="KW-0812">Transmembrane</keyword>
<dbReference type="PROSITE" id="PS00198">
    <property type="entry name" value="4FE4S_FER_1"/>
    <property type="match status" value="2"/>
</dbReference>
<keyword evidence="5" id="KW-0408">Iron</keyword>
<keyword evidence="6" id="KW-0411">Iron-sulfur</keyword>
<evidence type="ECO:0000256" key="7">
    <source>
        <dbReference type="SAM" id="Phobius"/>
    </source>
</evidence>
<evidence type="ECO:0000256" key="3">
    <source>
        <dbReference type="ARBA" id="ARBA00022723"/>
    </source>
</evidence>
<dbReference type="SUPFAM" id="SSF54862">
    <property type="entry name" value="4Fe-4S ferredoxins"/>
    <property type="match status" value="1"/>
</dbReference>
<dbReference type="Proteomes" id="UP000253490">
    <property type="component" value="Unassembled WGS sequence"/>
</dbReference>
<dbReference type="InterPro" id="IPR017896">
    <property type="entry name" value="4Fe4S_Fe-S-bd"/>
</dbReference>
<accession>A0A366I4Y2</accession>
<feature type="domain" description="4Fe-4S ferredoxin-type" evidence="8">
    <location>
        <begin position="179"/>
        <end position="208"/>
    </location>
</feature>
<dbReference type="PANTHER" id="PTHR30176">
    <property type="entry name" value="FERREDOXIN-TYPE PROTEIN NAPH"/>
    <property type="match status" value="1"/>
</dbReference>
<gene>
    <name evidence="9" type="ORF">DES36_11042</name>
</gene>
<name>A0A366I4Y2_9FIRM</name>
<keyword evidence="2" id="KW-0004">4Fe-4S</keyword>
<organism evidence="9 10">
    <name type="scientific">Alkalibaculum bacchi</name>
    <dbReference type="NCBI Taxonomy" id="645887"/>
    <lineage>
        <taxon>Bacteria</taxon>
        <taxon>Bacillati</taxon>
        <taxon>Bacillota</taxon>
        <taxon>Clostridia</taxon>
        <taxon>Eubacteriales</taxon>
        <taxon>Eubacteriaceae</taxon>
        <taxon>Alkalibaculum</taxon>
    </lineage>
</organism>
<comment type="caution">
    <text evidence="9">The sequence shown here is derived from an EMBL/GenBank/DDBJ whole genome shotgun (WGS) entry which is preliminary data.</text>
</comment>
<feature type="transmembrane region" description="Helical" evidence="7">
    <location>
        <begin position="28"/>
        <end position="47"/>
    </location>
</feature>
<evidence type="ECO:0000256" key="5">
    <source>
        <dbReference type="ARBA" id="ARBA00023004"/>
    </source>
</evidence>
<dbReference type="OrthoDB" id="9794954at2"/>
<reference evidence="9 10" key="1">
    <citation type="submission" date="2018-06" db="EMBL/GenBank/DDBJ databases">
        <title>Genomic Encyclopedia of Type Strains, Phase IV (KMG-IV): sequencing the most valuable type-strain genomes for metagenomic binning, comparative biology and taxonomic classification.</title>
        <authorList>
            <person name="Goeker M."/>
        </authorList>
    </citation>
    <scope>NUCLEOTIDE SEQUENCE [LARGE SCALE GENOMIC DNA]</scope>
    <source>
        <strain evidence="9 10">DSM 22112</strain>
    </source>
</reference>
<dbReference type="Gene3D" id="3.30.70.20">
    <property type="match status" value="2"/>
</dbReference>
<dbReference type="GO" id="GO:0046872">
    <property type="term" value="F:metal ion binding"/>
    <property type="evidence" value="ECO:0007669"/>
    <property type="project" value="UniProtKB-KW"/>
</dbReference>
<dbReference type="RefSeq" id="WP_113920817.1">
    <property type="nucleotide sequence ID" value="NZ_QNRX01000010.1"/>
</dbReference>
<dbReference type="InterPro" id="IPR017900">
    <property type="entry name" value="4Fe4S_Fe_S_CS"/>
</dbReference>
<dbReference type="GO" id="GO:0051539">
    <property type="term" value="F:4 iron, 4 sulfur cluster binding"/>
    <property type="evidence" value="ECO:0007669"/>
    <property type="project" value="UniProtKB-KW"/>
</dbReference>
<dbReference type="PANTHER" id="PTHR30176:SF3">
    <property type="entry name" value="FERREDOXIN-TYPE PROTEIN NAPH"/>
    <property type="match status" value="1"/>
</dbReference>